<dbReference type="EC" id="1.-.-.-" evidence="4"/>
<keyword evidence="2 4" id="KW-0560">Oxidoreductase</keyword>
<evidence type="ECO:0000256" key="3">
    <source>
        <dbReference type="RuleBase" id="RU000363"/>
    </source>
</evidence>
<dbReference type="PANTHER" id="PTHR44196">
    <property type="entry name" value="DEHYDROGENASE/REDUCTASE SDR FAMILY MEMBER 7B"/>
    <property type="match status" value="1"/>
</dbReference>
<keyword evidence="5" id="KW-1185">Reference proteome</keyword>
<gene>
    <name evidence="4" type="ORF">QNI29_12005</name>
</gene>
<dbReference type="EMBL" id="CP126446">
    <property type="protein sequence ID" value="WIF96476.1"/>
    <property type="molecule type" value="Genomic_DNA"/>
</dbReference>
<dbReference type="Gene3D" id="3.40.50.720">
    <property type="entry name" value="NAD(P)-binding Rossmann-like Domain"/>
    <property type="match status" value="1"/>
</dbReference>
<dbReference type="Pfam" id="PF00106">
    <property type="entry name" value="adh_short"/>
    <property type="match status" value="1"/>
</dbReference>
<protein>
    <submittedName>
        <fullName evidence="4">SDR family oxidoreductase</fullName>
        <ecNumber evidence="4">1.-.-.-</ecNumber>
    </submittedName>
</protein>
<organism evidence="4 5">
    <name type="scientific">Pontibacillus chungwhensis</name>
    <dbReference type="NCBI Taxonomy" id="265426"/>
    <lineage>
        <taxon>Bacteria</taxon>
        <taxon>Bacillati</taxon>
        <taxon>Bacillota</taxon>
        <taxon>Bacilli</taxon>
        <taxon>Bacillales</taxon>
        <taxon>Bacillaceae</taxon>
        <taxon>Pontibacillus</taxon>
    </lineage>
</organism>
<dbReference type="RefSeq" id="WP_231417571.1">
    <property type="nucleotide sequence ID" value="NZ_CP126446.1"/>
</dbReference>
<dbReference type="PANTHER" id="PTHR44196:SF1">
    <property type="entry name" value="DEHYDROGENASE_REDUCTASE SDR FAMILY MEMBER 7B"/>
    <property type="match status" value="1"/>
</dbReference>
<evidence type="ECO:0000256" key="1">
    <source>
        <dbReference type="ARBA" id="ARBA00006484"/>
    </source>
</evidence>
<dbReference type="SUPFAM" id="SSF51735">
    <property type="entry name" value="NAD(P)-binding Rossmann-fold domains"/>
    <property type="match status" value="1"/>
</dbReference>
<sequence length="263" mass="28908">MTHVLTNKKVVITGASSGIGERIAWHVAKKGGLPILLARRGERLNELIDSIEKSTGVRGYAASCDLAKRSDIERAFSMIKERFGVVDALINNAGFGIFESVEETSIEQYEAMFQVNVFGLIQCVKVVLPDFVAQGGHIVNIASQAGKMSTPKASGYAASKHAVLGFTNALRLEVKPKGVYVTGVNLGPVRTNFFDQADPDGAYQKSVERFMLDPDVVAQKVIKHLFTSKREINLPSWMEAGSKLYQLMPGLTEKVMRKQFEKK</sequence>
<proteinExistence type="inferred from homology"/>
<evidence type="ECO:0000313" key="5">
    <source>
        <dbReference type="Proteomes" id="UP001236652"/>
    </source>
</evidence>
<dbReference type="InterPro" id="IPR002347">
    <property type="entry name" value="SDR_fam"/>
</dbReference>
<evidence type="ECO:0000256" key="2">
    <source>
        <dbReference type="ARBA" id="ARBA00023002"/>
    </source>
</evidence>
<reference evidence="4 5" key="1">
    <citation type="submission" date="2023-05" db="EMBL/GenBank/DDBJ databases">
        <title>Comparative genomics reveals the evidence of polycyclic aromatic hydrocarbons degradation in moderately halophilic genus Pontibacillus.</title>
        <authorList>
            <person name="Yang H."/>
            <person name="Qian Z."/>
        </authorList>
    </citation>
    <scope>NUCLEOTIDE SEQUENCE [LARGE SCALE GENOMIC DNA]</scope>
    <source>
        <strain evidence="5">HN14</strain>
    </source>
</reference>
<evidence type="ECO:0000313" key="4">
    <source>
        <dbReference type="EMBL" id="WIF96476.1"/>
    </source>
</evidence>
<dbReference type="PRINTS" id="PR00081">
    <property type="entry name" value="GDHRDH"/>
</dbReference>
<dbReference type="InterPro" id="IPR036291">
    <property type="entry name" value="NAD(P)-bd_dom_sf"/>
</dbReference>
<comment type="similarity">
    <text evidence="1 3">Belongs to the short-chain dehydrogenases/reductases (SDR) family.</text>
</comment>
<accession>A0ABY8UXV2</accession>
<dbReference type="PROSITE" id="PS00061">
    <property type="entry name" value="ADH_SHORT"/>
    <property type="match status" value="1"/>
</dbReference>
<name>A0ABY8UXV2_9BACI</name>
<dbReference type="InterPro" id="IPR020904">
    <property type="entry name" value="Sc_DH/Rdtase_CS"/>
</dbReference>
<dbReference type="PRINTS" id="PR00080">
    <property type="entry name" value="SDRFAMILY"/>
</dbReference>
<dbReference type="GO" id="GO:0016491">
    <property type="term" value="F:oxidoreductase activity"/>
    <property type="evidence" value="ECO:0007669"/>
    <property type="project" value="UniProtKB-KW"/>
</dbReference>
<dbReference type="Proteomes" id="UP001236652">
    <property type="component" value="Chromosome"/>
</dbReference>